<dbReference type="Pfam" id="PF00104">
    <property type="entry name" value="Hormone_recep"/>
    <property type="match status" value="1"/>
</dbReference>
<dbReference type="PROSITE" id="PS51843">
    <property type="entry name" value="NR_LBD"/>
    <property type="match status" value="1"/>
</dbReference>
<dbReference type="SMART" id="SM00430">
    <property type="entry name" value="HOLI"/>
    <property type="match status" value="1"/>
</dbReference>
<reference evidence="11" key="1">
    <citation type="submission" date="2020-07" db="EMBL/GenBank/DDBJ databases">
        <title>The High-quality genome of the commercially important snow crab, Chionoecetes opilio.</title>
        <authorList>
            <person name="Jeong J.-H."/>
            <person name="Ryu S."/>
        </authorList>
    </citation>
    <scope>NUCLEOTIDE SEQUENCE</scope>
    <source>
        <strain evidence="11">MADBK_172401_WGS</strain>
        <tissue evidence="11">Digestive gland</tissue>
    </source>
</reference>
<evidence type="ECO:0000256" key="6">
    <source>
        <dbReference type="ARBA" id="ARBA00023015"/>
    </source>
</evidence>
<keyword evidence="5" id="KW-0862">Zinc</keyword>
<dbReference type="GO" id="GO:0005634">
    <property type="term" value="C:nucleus"/>
    <property type="evidence" value="ECO:0007669"/>
    <property type="project" value="UniProtKB-SubCell"/>
</dbReference>
<evidence type="ECO:0000256" key="8">
    <source>
        <dbReference type="ARBA" id="ARBA00023163"/>
    </source>
</evidence>
<sequence>MFVPQAHEELWFDCAQKLTSVIQQIIEFAKAVPGFRKFSQDDQIVLLKAGSFELAVLRMTRYYDVNQNCVVYGDTLLPMEAFLTTETVEMKLVNNVFEFAKTVAELKLTDTELGLYSALVLLQADREGLRGTEEIAKLNDAVGRSLRMELEKTHRYPVKGDVTVHAFLIAKMPALSIKVTSNCDPNIKFFSSLSASPWHCLVAFLALCPALPCPALPLLTPRRRPVVVAWQGAQHAAPGSALQVQAGRASPAVLGSPQGNLQRGILRRLSRV</sequence>
<keyword evidence="6" id="KW-0805">Transcription regulation</keyword>
<evidence type="ECO:0000313" key="11">
    <source>
        <dbReference type="EMBL" id="KAG0722498.1"/>
    </source>
</evidence>
<dbReference type="InterPro" id="IPR035500">
    <property type="entry name" value="NHR-like_dom_sf"/>
</dbReference>
<evidence type="ECO:0000256" key="2">
    <source>
        <dbReference type="ARBA" id="ARBA00008092"/>
    </source>
</evidence>
<feature type="domain" description="NR LBD" evidence="10">
    <location>
        <begin position="1"/>
        <end position="215"/>
    </location>
</feature>
<protein>
    <submittedName>
        <fullName evidence="11">Putative nuclear hormone receptor HR3</fullName>
    </submittedName>
</protein>
<comment type="subcellular location">
    <subcellularLocation>
        <location evidence="1">Nucleus</location>
    </subcellularLocation>
</comment>
<dbReference type="Gene3D" id="1.10.565.10">
    <property type="entry name" value="Retinoid X Receptor"/>
    <property type="match status" value="1"/>
</dbReference>
<evidence type="ECO:0000256" key="1">
    <source>
        <dbReference type="ARBA" id="ARBA00004123"/>
    </source>
</evidence>
<dbReference type="SUPFAM" id="SSF48508">
    <property type="entry name" value="Nuclear receptor ligand-binding domain"/>
    <property type="match status" value="1"/>
</dbReference>
<dbReference type="GO" id="GO:0000978">
    <property type="term" value="F:RNA polymerase II cis-regulatory region sequence-specific DNA binding"/>
    <property type="evidence" value="ECO:0007669"/>
    <property type="project" value="TreeGrafter"/>
</dbReference>
<evidence type="ECO:0000256" key="5">
    <source>
        <dbReference type="ARBA" id="ARBA00022833"/>
    </source>
</evidence>
<keyword evidence="9 11" id="KW-0675">Receptor</keyword>
<keyword evidence="4" id="KW-0863">Zinc-finger</keyword>
<dbReference type="InterPro" id="IPR001728">
    <property type="entry name" value="ThyrH_rcpt"/>
</dbReference>
<dbReference type="PRINTS" id="PR00546">
    <property type="entry name" value="THYROIDHORMR"/>
</dbReference>
<evidence type="ECO:0000256" key="9">
    <source>
        <dbReference type="ARBA" id="ARBA00023170"/>
    </source>
</evidence>
<dbReference type="PANTHER" id="PTHR45805">
    <property type="entry name" value="NUCLEAR HORMONE RECEPTOR HR3-RELATED"/>
    <property type="match status" value="1"/>
</dbReference>
<evidence type="ECO:0000256" key="7">
    <source>
        <dbReference type="ARBA" id="ARBA00023125"/>
    </source>
</evidence>
<name>A0A8J4Y6R9_CHIOP</name>
<gene>
    <name evidence="11" type="primary">Hr3</name>
    <name evidence="11" type="ORF">GWK47_044417</name>
</gene>
<comment type="similarity">
    <text evidence="2">Belongs to the nuclear hormone receptor family. NR1 subfamily.</text>
</comment>
<evidence type="ECO:0000256" key="3">
    <source>
        <dbReference type="ARBA" id="ARBA00022723"/>
    </source>
</evidence>
<dbReference type="OrthoDB" id="6380302at2759"/>
<dbReference type="PANTHER" id="PTHR45805:SF2">
    <property type="entry name" value="NUCLEAR HORMONE RECEPTOR HR3-RELATED"/>
    <property type="match status" value="1"/>
</dbReference>
<keyword evidence="12" id="KW-1185">Reference proteome</keyword>
<evidence type="ECO:0000259" key="10">
    <source>
        <dbReference type="PROSITE" id="PS51843"/>
    </source>
</evidence>
<comment type="caution">
    <text evidence="11">The sequence shown here is derived from an EMBL/GenBank/DDBJ whole genome shotgun (WGS) entry which is preliminary data.</text>
</comment>
<dbReference type="PRINTS" id="PR00398">
    <property type="entry name" value="STRDHORMONER"/>
</dbReference>
<dbReference type="InterPro" id="IPR001723">
    <property type="entry name" value="Nuclear_hrmn_rcpt"/>
</dbReference>
<dbReference type="GO" id="GO:0008270">
    <property type="term" value="F:zinc ion binding"/>
    <property type="evidence" value="ECO:0007669"/>
    <property type="project" value="UniProtKB-KW"/>
</dbReference>
<organism evidence="11 12">
    <name type="scientific">Chionoecetes opilio</name>
    <name type="common">Atlantic snow crab</name>
    <name type="synonym">Cancer opilio</name>
    <dbReference type="NCBI Taxonomy" id="41210"/>
    <lineage>
        <taxon>Eukaryota</taxon>
        <taxon>Metazoa</taxon>
        <taxon>Ecdysozoa</taxon>
        <taxon>Arthropoda</taxon>
        <taxon>Crustacea</taxon>
        <taxon>Multicrustacea</taxon>
        <taxon>Malacostraca</taxon>
        <taxon>Eumalacostraca</taxon>
        <taxon>Eucarida</taxon>
        <taxon>Decapoda</taxon>
        <taxon>Pleocyemata</taxon>
        <taxon>Brachyura</taxon>
        <taxon>Eubrachyura</taxon>
        <taxon>Majoidea</taxon>
        <taxon>Majidae</taxon>
        <taxon>Chionoecetes</taxon>
    </lineage>
</organism>
<dbReference type="Proteomes" id="UP000770661">
    <property type="component" value="Unassembled WGS sequence"/>
</dbReference>
<proteinExistence type="inferred from homology"/>
<dbReference type="EMBL" id="JACEEZ010009483">
    <property type="protein sequence ID" value="KAG0722498.1"/>
    <property type="molecule type" value="Genomic_DNA"/>
</dbReference>
<dbReference type="InterPro" id="IPR000536">
    <property type="entry name" value="Nucl_hrmn_rcpt_lig-bd"/>
</dbReference>
<accession>A0A8J4Y6R9</accession>
<keyword evidence="7" id="KW-0238">DNA-binding</keyword>
<dbReference type="AlphaFoldDB" id="A0A8J4Y6R9"/>
<evidence type="ECO:0000256" key="4">
    <source>
        <dbReference type="ARBA" id="ARBA00022771"/>
    </source>
</evidence>
<evidence type="ECO:0000313" key="12">
    <source>
        <dbReference type="Proteomes" id="UP000770661"/>
    </source>
</evidence>
<keyword evidence="8" id="KW-0804">Transcription</keyword>
<keyword evidence="3" id="KW-0479">Metal-binding</keyword>
<dbReference type="GO" id="GO:0004879">
    <property type="term" value="F:nuclear receptor activity"/>
    <property type="evidence" value="ECO:0007669"/>
    <property type="project" value="InterPro"/>
</dbReference>